<dbReference type="Proteomes" id="UP000028547">
    <property type="component" value="Unassembled WGS sequence"/>
</dbReference>
<accession>A0A084SW53</accession>
<evidence type="ECO:0000256" key="1">
    <source>
        <dbReference type="SAM" id="MobiDB-lite"/>
    </source>
</evidence>
<comment type="caution">
    <text evidence="2">The sequence shown here is derived from an EMBL/GenBank/DDBJ whole genome shotgun (WGS) entry which is preliminary data.</text>
</comment>
<proteinExistence type="predicted"/>
<dbReference type="AlphaFoldDB" id="A0A084SW53"/>
<feature type="region of interest" description="Disordered" evidence="1">
    <location>
        <begin position="1"/>
        <end position="23"/>
    </location>
</feature>
<reference evidence="2 3" key="1">
    <citation type="submission" date="2014-07" db="EMBL/GenBank/DDBJ databases">
        <title>Draft Genome Sequence of Gephyronic Acid Producer, Cystobacter violaceus Strain Cb vi76.</title>
        <authorList>
            <person name="Stevens D.C."/>
            <person name="Young J."/>
            <person name="Carmichael R."/>
            <person name="Tan J."/>
            <person name="Taylor R.E."/>
        </authorList>
    </citation>
    <scope>NUCLEOTIDE SEQUENCE [LARGE SCALE GENOMIC DNA]</scope>
    <source>
        <strain evidence="2 3">Cb vi76</strain>
    </source>
</reference>
<evidence type="ECO:0000313" key="3">
    <source>
        <dbReference type="Proteomes" id="UP000028547"/>
    </source>
</evidence>
<feature type="compositionally biased region" description="Polar residues" evidence="1">
    <location>
        <begin position="150"/>
        <end position="164"/>
    </location>
</feature>
<gene>
    <name evidence="2" type="ORF">Q664_13890</name>
</gene>
<name>A0A084SW53_9BACT</name>
<organism evidence="2 3">
    <name type="scientific">Archangium violaceum Cb vi76</name>
    <dbReference type="NCBI Taxonomy" id="1406225"/>
    <lineage>
        <taxon>Bacteria</taxon>
        <taxon>Pseudomonadati</taxon>
        <taxon>Myxococcota</taxon>
        <taxon>Myxococcia</taxon>
        <taxon>Myxococcales</taxon>
        <taxon>Cystobacterineae</taxon>
        <taxon>Archangiaceae</taxon>
        <taxon>Archangium</taxon>
    </lineage>
</organism>
<protein>
    <submittedName>
        <fullName evidence="2">Uncharacterized protein</fullName>
    </submittedName>
</protein>
<dbReference type="EMBL" id="JPMI01000080">
    <property type="protein sequence ID" value="KFA92688.1"/>
    <property type="molecule type" value="Genomic_DNA"/>
</dbReference>
<sequence>MTQDDKDIITPTTENHPDKRKGQMSIREAAAMEMPQLQHMETGIRGVPVHGFGNGTETVKRHTGMGTDTGMAMNVGTAMDSSQTSAGESVTKIIDQVFELPFHAQLSVMRMLASRVLGAMDARDREGFLNGLRMEMEHAGEDTGVETSEARTTNMPDTPDIQGT</sequence>
<feature type="region of interest" description="Disordered" evidence="1">
    <location>
        <begin position="140"/>
        <end position="164"/>
    </location>
</feature>
<dbReference type="RefSeq" id="WP_043394411.1">
    <property type="nucleotide sequence ID" value="NZ_JPMI01000080.1"/>
</dbReference>
<evidence type="ECO:0000313" key="2">
    <source>
        <dbReference type="EMBL" id="KFA92688.1"/>
    </source>
</evidence>